<dbReference type="PANTHER" id="PTHR13430:SF15">
    <property type="entry name" value="AUTOPHAGY-RELATED PROTEIN 13B"/>
    <property type="match status" value="1"/>
</dbReference>
<gene>
    <name evidence="4" type="ORF">PVL29_005324</name>
</gene>
<feature type="compositionally biased region" description="Low complexity" evidence="2">
    <location>
        <begin position="376"/>
        <end position="395"/>
    </location>
</feature>
<accession>A0AA39ABJ2</accession>
<dbReference type="GO" id="GO:0034497">
    <property type="term" value="P:protein localization to phagophore assembly site"/>
    <property type="evidence" value="ECO:0007669"/>
    <property type="project" value="TreeGrafter"/>
</dbReference>
<feature type="compositionally biased region" description="Polar residues" evidence="2">
    <location>
        <begin position="36"/>
        <end position="48"/>
    </location>
</feature>
<dbReference type="PANTHER" id="PTHR13430">
    <property type="match status" value="1"/>
</dbReference>
<dbReference type="Pfam" id="PF10033">
    <property type="entry name" value="ATG13"/>
    <property type="match status" value="1"/>
</dbReference>
<dbReference type="GO" id="GO:0000423">
    <property type="term" value="P:mitophagy"/>
    <property type="evidence" value="ECO:0007669"/>
    <property type="project" value="TreeGrafter"/>
</dbReference>
<dbReference type="InterPro" id="IPR036570">
    <property type="entry name" value="HORMA_dom_sf"/>
</dbReference>
<dbReference type="InterPro" id="IPR040182">
    <property type="entry name" value="ATG13"/>
</dbReference>
<dbReference type="Gene3D" id="3.30.900.10">
    <property type="entry name" value="HORMA domain"/>
    <property type="match status" value="1"/>
</dbReference>
<feature type="compositionally biased region" description="Low complexity" evidence="2">
    <location>
        <begin position="325"/>
        <end position="334"/>
    </location>
</feature>
<name>A0AA39ABJ2_VITRO</name>
<dbReference type="InterPro" id="IPR018731">
    <property type="entry name" value="Atg13_N"/>
</dbReference>
<feature type="region of interest" description="Disordered" evidence="2">
    <location>
        <begin position="36"/>
        <end position="60"/>
    </location>
</feature>
<keyword evidence="1" id="KW-0072">Autophagy</keyword>
<proteinExistence type="predicted"/>
<feature type="compositionally biased region" description="Polar residues" evidence="2">
    <location>
        <begin position="578"/>
        <end position="592"/>
    </location>
</feature>
<feature type="region of interest" description="Disordered" evidence="2">
    <location>
        <begin position="325"/>
        <end position="443"/>
    </location>
</feature>
<reference evidence="4 5" key="1">
    <citation type="journal article" date="2023" name="BMC Biotechnol.">
        <title>Vitis rotundifolia cv Carlos genome sequencing.</title>
        <authorList>
            <person name="Huff M."/>
            <person name="Hulse-Kemp A."/>
            <person name="Scheffler B."/>
            <person name="Youngblood R."/>
            <person name="Simpson S."/>
            <person name="Babiker E."/>
            <person name="Staton M."/>
        </authorList>
    </citation>
    <scope>NUCLEOTIDE SEQUENCE [LARGE SCALE GENOMIC DNA]</scope>
    <source>
        <tissue evidence="4">Leaf</tissue>
    </source>
</reference>
<dbReference type="GO" id="GO:0000407">
    <property type="term" value="C:phagophore assembly site"/>
    <property type="evidence" value="ECO:0007669"/>
    <property type="project" value="TreeGrafter"/>
</dbReference>
<keyword evidence="5" id="KW-1185">Reference proteome</keyword>
<evidence type="ECO:0000256" key="2">
    <source>
        <dbReference type="SAM" id="MobiDB-lite"/>
    </source>
</evidence>
<feature type="region of interest" description="Disordered" evidence="2">
    <location>
        <begin position="578"/>
        <end position="598"/>
    </location>
</feature>
<evidence type="ECO:0000259" key="3">
    <source>
        <dbReference type="Pfam" id="PF10033"/>
    </source>
</evidence>
<dbReference type="AlphaFoldDB" id="A0AA39ABJ2"/>
<evidence type="ECO:0000313" key="5">
    <source>
        <dbReference type="Proteomes" id="UP001168098"/>
    </source>
</evidence>
<dbReference type="GO" id="GO:0005829">
    <property type="term" value="C:cytosol"/>
    <property type="evidence" value="ECO:0007669"/>
    <property type="project" value="TreeGrafter"/>
</dbReference>
<dbReference type="GO" id="GO:1990316">
    <property type="term" value="C:Atg1/ULK1 kinase complex"/>
    <property type="evidence" value="ECO:0007669"/>
    <property type="project" value="InterPro"/>
</dbReference>
<evidence type="ECO:0000313" key="4">
    <source>
        <dbReference type="EMBL" id="KAJ9703992.1"/>
    </source>
</evidence>
<dbReference type="GO" id="GO:0034727">
    <property type="term" value="P:piecemeal microautophagy of the nucleus"/>
    <property type="evidence" value="ECO:0007669"/>
    <property type="project" value="TreeGrafter"/>
</dbReference>
<feature type="compositionally biased region" description="Low complexity" evidence="2">
    <location>
        <begin position="49"/>
        <end position="59"/>
    </location>
</feature>
<dbReference type="EMBL" id="JARBHA010000004">
    <property type="protein sequence ID" value="KAJ9703992.1"/>
    <property type="molecule type" value="Genomic_DNA"/>
</dbReference>
<organism evidence="4 5">
    <name type="scientific">Vitis rotundifolia</name>
    <name type="common">Muscadine grape</name>
    <dbReference type="NCBI Taxonomy" id="103349"/>
    <lineage>
        <taxon>Eukaryota</taxon>
        <taxon>Viridiplantae</taxon>
        <taxon>Streptophyta</taxon>
        <taxon>Embryophyta</taxon>
        <taxon>Tracheophyta</taxon>
        <taxon>Spermatophyta</taxon>
        <taxon>Magnoliopsida</taxon>
        <taxon>eudicotyledons</taxon>
        <taxon>Gunneridae</taxon>
        <taxon>Pentapetalae</taxon>
        <taxon>rosids</taxon>
        <taxon>Vitales</taxon>
        <taxon>Vitaceae</taxon>
        <taxon>Viteae</taxon>
        <taxon>Vitis</taxon>
    </lineage>
</organism>
<feature type="region of interest" description="Disordered" evidence="2">
    <location>
        <begin position="505"/>
        <end position="524"/>
    </location>
</feature>
<dbReference type="Proteomes" id="UP001168098">
    <property type="component" value="Unassembled WGS sequence"/>
</dbReference>
<feature type="domain" description="Autophagy-related protein 13 N-terminal" evidence="3">
    <location>
        <begin position="18"/>
        <end position="262"/>
    </location>
</feature>
<comment type="caution">
    <text evidence="4">The sequence shown here is derived from an EMBL/GenBank/DDBJ whole genome shotgun (WGS) entry which is preliminary data.</text>
</comment>
<evidence type="ECO:0000256" key="1">
    <source>
        <dbReference type="ARBA" id="ARBA00023006"/>
    </source>
</evidence>
<sequence length="662" mass="72725">MASLGNMNSEPPEIEQIITEFFAKSLHIILESRSPYASSRNYSGDPTISPSSSSSSSSSVRPRDKWFRLALRDCPAALENIDFWRQSNLEPMVVDVILVQRPHDWDPINCIPRRDLVRNTSLKEQSRNSWGSEQEEFGCVAKSERIIERWVVQYESRKNSNLGSKRSSNSNSHNLLKIQHTLYKKSIILLRSLYLTVRLLPAYKLYHDLISSQIHAFTLAHRVSSIIEPSTGREEAEMQRFCFTPVDTCCGRLCLSVLYRASLSDVSSEPSTPMSPQVIADYVGSPMADPLKRFPSLPTTCSPSSAPFSRRHSWSYDLYRASPPSVSFSPSPTHSESRASVSNPASRRLPPMSLPPHPPEMSAAHHKNTGFDEYWPSPTISPPSSASPPTNTPGSHLPKSLLRSESAPVSIPATKPVNTPALPYKHNLPPSPPLKGTGCSTSKTDKRTYQIRTGTTVDKISIGKDETGKISGLKISSGSSQPVSVSVSRSSSRLSLPDDFDGSEFSCPFITDDDDATDPYRRPESYDHKRYRHEPVEPGGVLRVPKPQGAEVGALVLMLKTAAPLCQDLSSSINLSQAPRSETWNNSIQPPDQISEAPAVQDATSSRVASSGLVFSKTTADALEELKGYKDMKNELIKQGLRSQTSINLASAAEVSSRGMTG</sequence>
<protein>
    <recommendedName>
        <fullName evidence="3">Autophagy-related protein 13 N-terminal domain-containing protein</fullName>
    </recommendedName>
</protein>